<evidence type="ECO:0000259" key="3">
    <source>
        <dbReference type="Pfam" id="PF05649"/>
    </source>
</evidence>
<dbReference type="OrthoDB" id="6499010at2759"/>
<dbReference type="Pfam" id="PF05649">
    <property type="entry name" value="Peptidase_M13_N"/>
    <property type="match status" value="1"/>
</dbReference>
<keyword evidence="2" id="KW-0472">Membrane</keyword>
<dbReference type="InterPro" id="IPR024079">
    <property type="entry name" value="MetalloPept_cat_dom_sf"/>
</dbReference>
<dbReference type="PANTHER" id="PTHR11733">
    <property type="entry name" value="ZINC METALLOPROTEASE FAMILY M13 NEPRILYSIN-RELATED"/>
    <property type="match status" value="1"/>
</dbReference>
<sequence length="668" mass="74618">MHFSSNRLTCGTITWQTPKKQRHEASSPWVCVVLLVAPVALAAVLAALLSYLTSSSGVTYCTTLTCQAFAELLRRSIDVSAAPCDSFGRFVCGGWRREQPYSLREQFYRNALEFMARVTMGVNVPQEGQSAVQQVAAFYRSCDQLYETGRDDTPLVREALARAGVTWPSRPANPDVVHTLVVLALHFGWASVIDIGVETTDHNHTIVFFTTAPTFYLFHKELSNDERLHHFNRLRDAFEDGSNGTKVSYHDIELLEQATLANLTRAAFMRGHASLKGPAVLHRSPDEWSASITRFLKAGLEVKFQTTRPDYVEVFADFWKAQGEESAHLLVSWHAVRFAAHFARGDLVDPTTVKHGDKAYSRRSVCLLMLYMALGDVVFASYSAYAFTDNVRSDVKKVVLGVREAFSKTMKEEVAEAGILDSWSSVELVFSVLDYTRRNPWIEQKPLPGLPDFGDVFVDNWLAALQGREQAGRTPKRFLLSGTLFHSRMFEISPRSTDFVLVPMALAYPMYDKAATAAVKYGGLGSHISLASARIVLGRLKGDVDGKAPNPRQLAMAAFRACIEADVARRNDTPRHDVVQELAALVVVLDAFSRADLEDQRRLRGLPEYSSVQIFFATWCFMRCTGRLSEPADVDPCSAVLRHVQPFSEAFRCPKGTELNPEHKCHLF</sequence>
<keyword evidence="2" id="KW-0812">Transmembrane</keyword>
<dbReference type="Gene3D" id="1.10.1380.10">
    <property type="entry name" value="Neutral endopeptidase , domain2"/>
    <property type="match status" value="1"/>
</dbReference>
<protein>
    <recommendedName>
        <fullName evidence="3">Peptidase M13 N-terminal domain-containing protein</fullName>
    </recommendedName>
</protein>
<dbReference type="Gene3D" id="3.40.390.10">
    <property type="entry name" value="Collagenase (Catalytic Domain)"/>
    <property type="match status" value="2"/>
</dbReference>
<evidence type="ECO:0000313" key="5">
    <source>
        <dbReference type="Proteomes" id="UP000821853"/>
    </source>
</evidence>
<feature type="transmembrane region" description="Helical" evidence="2">
    <location>
        <begin position="29"/>
        <end position="52"/>
    </location>
</feature>
<keyword evidence="5" id="KW-1185">Reference proteome</keyword>
<dbReference type="PANTHER" id="PTHR11733:SF241">
    <property type="entry name" value="GH26575P-RELATED"/>
    <property type="match status" value="1"/>
</dbReference>
<gene>
    <name evidence="4" type="ORF">HPB48_011670</name>
</gene>
<dbReference type="GO" id="GO:0005886">
    <property type="term" value="C:plasma membrane"/>
    <property type="evidence" value="ECO:0007669"/>
    <property type="project" value="TreeGrafter"/>
</dbReference>
<dbReference type="InterPro" id="IPR008753">
    <property type="entry name" value="Peptidase_M13_N"/>
</dbReference>
<evidence type="ECO:0000256" key="1">
    <source>
        <dbReference type="ARBA" id="ARBA00007357"/>
    </source>
</evidence>
<name>A0A9J6FYU0_HAELO</name>
<feature type="domain" description="Peptidase M13 N-terminal" evidence="3">
    <location>
        <begin position="83"/>
        <end position="411"/>
    </location>
</feature>
<dbReference type="Proteomes" id="UP000821853">
    <property type="component" value="Chromosome 2"/>
</dbReference>
<dbReference type="AlphaFoldDB" id="A0A9J6FYU0"/>
<reference evidence="4 5" key="1">
    <citation type="journal article" date="2020" name="Cell">
        <title>Large-Scale Comparative Analyses of Tick Genomes Elucidate Their Genetic Diversity and Vector Capacities.</title>
        <authorList>
            <consortium name="Tick Genome and Microbiome Consortium (TIGMIC)"/>
            <person name="Jia N."/>
            <person name="Wang J."/>
            <person name="Shi W."/>
            <person name="Du L."/>
            <person name="Sun Y."/>
            <person name="Zhan W."/>
            <person name="Jiang J.F."/>
            <person name="Wang Q."/>
            <person name="Zhang B."/>
            <person name="Ji P."/>
            <person name="Bell-Sakyi L."/>
            <person name="Cui X.M."/>
            <person name="Yuan T.T."/>
            <person name="Jiang B.G."/>
            <person name="Yang W.F."/>
            <person name="Lam T.T."/>
            <person name="Chang Q.C."/>
            <person name="Ding S.J."/>
            <person name="Wang X.J."/>
            <person name="Zhu J.G."/>
            <person name="Ruan X.D."/>
            <person name="Zhao L."/>
            <person name="Wei J.T."/>
            <person name="Ye R.Z."/>
            <person name="Que T.C."/>
            <person name="Du C.H."/>
            <person name="Zhou Y.H."/>
            <person name="Cheng J.X."/>
            <person name="Dai P.F."/>
            <person name="Guo W.B."/>
            <person name="Han X.H."/>
            <person name="Huang E.J."/>
            <person name="Li L.F."/>
            <person name="Wei W."/>
            <person name="Gao Y.C."/>
            <person name="Liu J.Z."/>
            <person name="Shao H.Z."/>
            <person name="Wang X."/>
            <person name="Wang C.C."/>
            <person name="Yang T.C."/>
            <person name="Huo Q.B."/>
            <person name="Li W."/>
            <person name="Chen H.Y."/>
            <person name="Chen S.E."/>
            <person name="Zhou L.G."/>
            <person name="Ni X.B."/>
            <person name="Tian J.H."/>
            <person name="Sheng Y."/>
            <person name="Liu T."/>
            <person name="Pan Y.S."/>
            <person name="Xia L.Y."/>
            <person name="Li J."/>
            <person name="Zhao F."/>
            <person name="Cao W.C."/>
        </authorList>
    </citation>
    <scope>NUCLEOTIDE SEQUENCE [LARGE SCALE GENOMIC DNA]</scope>
    <source>
        <strain evidence="4">HaeL-2018</strain>
    </source>
</reference>
<dbReference type="VEuPathDB" id="VectorBase:HLOH_058926"/>
<comment type="similarity">
    <text evidence="1">Belongs to the peptidase M13 family.</text>
</comment>
<evidence type="ECO:0000313" key="4">
    <source>
        <dbReference type="EMBL" id="KAH9367951.1"/>
    </source>
</evidence>
<dbReference type="GO" id="GO:0016485">
    <property type="term" value="P:protein processing"/>
    <property type="evidence" value="ECO:0007669"/>
    <property type="project" value="TreeGrafter"/>
</dbReference>
<dbReference type="SUPFAM" id="SSF55486">
    <property type="entry name" value="Metalloproteases ('zincins'), catalytic domain"/>
    <property type="match status" value="1"/>
</dbReference>
<keyword evidence="2" id="KW-1133">Transmembrane helix</keyword>
<proteinExistence type="inferred from homology"/>
<accession>A0A9J6FYU0</accession>
<dbReference type="InterPro" id="IPR042089">
    <property type="entry name" value="Peptidase_M13_dom_2"/>
</dbReference>
<dbReference type="GO" id="GO:0004222">
    <property type="term" value="F:metalloendopeptidase activity"/>
    <property type="evidence" value="ECO:0007669"/>
    <property type="project" value="InterPro"/>
</dbReference>
<dbReference type="PROSITE" id="PS51885">
    <property type="entry name" value="NEPRILYSIN"/>
    <property type="match status" value="1"/>
</dbReference>
<dbReference type="EMBL" id="JABSTR010000004">
    <property type="protein sequence ID" value="KAH9367951.1"/>
    <property type="molecule type" value="Genomic_DNA"/>
</dbReference>
<evidence type="ECO:0000256" key="2">
    <source>
        <dbReference type="SAM" id="Phobius"/>
    </source>
</evidence>
<comment type="caution">
    <text evidence="4">The sequence shown here is derived from an EMBL/GenBank/DDBJ whole genome shotgun (WGS) entry which is preliminary data.</text>
</comment>
<dbReference type="InterPro" id="IPR000718">
    <property type="entry name" value="Peptidase_M13"/>
</dbReference>
<organism evidence="4 5">
    <name type="scientific">Haemaphysalis longicornis</name>
    <name type="common">Bush tick</name>
    <dbReference type="NCBI Taxonomy" id="44386"/>
    <lineage>
        <taxon>Eukaryota</taxon>
        <taxon>Metazoa</taxon>
        <taxon>Ecdysozoa</taxon>
        <taxon>Arthropoda</taxon>
        <taxon>Chelicerata</taxon>
        <taxon>Arachnida</taxon>
        <taxon>Acari</taxon>
        <taxon>Parasitiformes</taxon>
        <taxon>Ixodida</taxon>
        <taxon>Ixodoidea</taxon>
        <taxon>Ixodidae</taxon>
        <taxon>Haemaphysalinae</taxon>
        <taxon>Haemaphysalis</taxon>
    </lineage>
</organism>